<keyword evidence="1" id="KW-0732">Signal</keyword>
<dbReference type="SUPFAM" id="SSF52833">
    <property type="entry name" value="Thioredoxin-like"/>
    <property type="match status" value="1"/>
</dbReference>
<feature type="signal peptide" evidence="1">
    <location>
        <begin position="1"/>
        <end position="23"/>
    </location>
</feature>
<reference evidence="3 4" key="1">
    <citation type="journal article" date="2014" name="Genome Biol. Evol.">
        <title>Acetic acid bacteria genomes reveal functional traits for adaptation to life in insect guts.</title>
        <authorList>
            <person name="Chouaia B."/>
            <person name="Gaiarsa S."/>
            <person name="Crotti E."/>
            <person name="Comandatore F."/>
            <person name="Degli Esposti M."/>
            <person name="Ricci I."/>
            <person name="Alma A."/>
            <person name="Favia G."/>
            <person name="Bandi C."/>
            <person name="Daffonchio D."/>
        </authorList>
    </citation>
    <scope>NUCLEOTIDE SEQUENCE [LARGE SCALE GENOMIC DNA]</scope>
    <source>
        <strain evidence="3 4">SF2.1</strain>
    </source>
</reference>
<protein>
    <submittedName>
        <fullName evidence="3">Periplasmic thiol:disulfide interchange protein DsbA</fullName>
    </submittedName>
</protein>
<proteinExistence type="predicted"/>
<sequence>MSLYRRSFLAAMPALALMPKARAEDARLTPRTLGNPKAPVTVNEWFSLTCTHCAHFEMTVFQDVKKNLIDTGKVFYVYHDFPLDQIALLGAMVARSLPVDRYVPFVNSMLSSQDRWAFARDVNPKQQIQQMAALAGISAEQFAKIDADDTFRQALVAQQDADQAKYNIGGTPFFMFNKQPYNQELLTYEAFEAEVKKAGG</sequence>
<dbReference type="AlphaFoldDB" id="A0A060QBT0"/>
<dbReference type="Pfam" id="PF13462">
    <property type="entry name" value="Thioredoxin_4"/>
    <property type="match status" value="1"/>
</dbReference>
<dbReference type="Gene3D" id="3.40.30.10">
    <property type="entry name" value="Glutaredoxin"/>
    <property type="match status" value="1"/>
</dbReference>
<dbReference type="Proteomes" id="UP000027583">
    <property type="component" value="Unassembled WGS sequence"/>
</dbReference>
<comment type="caution">
    <text evidence="3">The sequence shown here is derived from an EMBL/GenBank/DDBJ whole genome shotgun (WGS) entry which is preliminary data.</text>
</comment>
<evidence type="ECO:0000259" key="2">
    <source>
        <dbReference type="Pfam" id="PF13462"/>
    </source>
</evidence>
<reference evidence="3 4" key="2">
    <citation type="journal article" date="2014" name="PLoS ONE">
        <title>Evolution of mitochondria reconstructed from the energy metabolism of living bacteria.</title>
        <authorList>
            <person name="Degli Esposti M."/>
            <person name="Chouaia B."/>
            <person name="Comandatore F."/>
            <person name="Crotti E."/>
            <person name="Sassera D."/>
            <person name="Lievens P.M."/>
            <person name="Daffonchio D."/>
            <person name="Bandi C."/>
        </authorList>
    </citation>
    <scope>NUCLEOTIDE SEQUENCE [LARGE SCALE GENOMIC DNA]</scope>
    <source>
        <strain evidence="3 4">SF2.1</strain>
    </source>
</reference>
<dbReference type="InterPro" id="IPR012336">
    <property type="entry name" value="Thioredoxin-like_fold"/>
</dbReference>
<organism evidence="3 4">
    <name type="scientific">Asaia bogorensis</name>
    <dbReference type="NCBI Taxonomy" id="91915"/>
    <lineage>
        <taxon>Bacteria</taxon>
        <taxon>Pseudomonadati</taxon>
        <taxon>Pseudomonadota</taxon>
        <taxon>Alphaproteobacteria</taxon>
        <taxon>Acetobacterales</taxon>
        <taxon>Acetobacteraceae</taxon>
        <taxon>Asaia</taxon>
    </lineage>
</organism>
<feature type="chain" id="PRO_5001586063" evidence="1">
    <location>
        <begin position="24"/>
        <end position="200"/>
    </location>
</feature>
<evidence type="ECO:0000313" key="3">
    <source>
        <dbReference type="EMBL" id="CDG38138.1"/>
    </source>
</evidence>
<gene>
    <name evidence="3" type="ORF">ASAP_0093</name>
</gene>
<accession>A0A060QBT0</accession>
<dbReference type="EMBL" id="CBLX010000003">
    <property type="protein sequence ID" value="CDG38138.1"/>
    <property type="molecule type" value="Genomic_DNA"/>
</dbReference>
<dbReference type="RefSeq" id="WP_023978721.1">
    <property type="nucleotide sequence ID" value="NZ_CBLX010000003.1"/>
</dbReference>
<dbReference type="eggNOG" id="COG1651">
    <property type="taxonomic scope" value="Bacteria"/>
</dbReference>
<dbReference type="InterPro" id="IPR036249">
    <property type="entry name" value="Thioredoxin-like_sf"/>
</dbReference>
<evidence type="ECO:0000256" key="1">
    <source>
        <dbReference type="SAM" id="SignalP"/>
    </source>
</evidence>
<evidence type="ECO:0000313" key="4">
    <source>
        <dbReference type="Proteomes" id="UP000027583"/>
    </source>
</evidence>
<feature type="domain" description="Thioredoxin-like fold" evidence="2">
    <location>
        <begin position="29"/>
        <end position="196"/>
    </location>
</feature>
<name>A0A060QBT0_9PROT</name>